<protein>
    <submittedName>
        <fullName evidence="1">Uncharacterized protein</fullName>
    </submittedName>
</protein>
<gene>
    <name evidence="1" type="ORF">K3G42_021791</name>
</gene>
<evidence type="ECO:0000313" key="1">
    <source>
        <dbReference type="EMBL" id="KAH7992357.1"/>
    </source>
</evidence>
<name>A0ACB8EJ44_9SAUR</name>
<sequence>MRPWDLAVNRRPPSAPFDQRRFSGGTCGSPAHFRRSPPSRHHWGQRERPLQTLLAQDENYLHPAFFQQQQPQPHVPVDEHPAYVLANTPPRMLHPAAHPPHQHPFMVDLHEQNSDDVDVGHAQH</sequence>
<dbReference type="EMBL" id="CM037616">
    <property type="protein sequence ID" value="KAH7992357.1"/>
    <property type="molecule type" value="Genomic_DNA"/>
</dbReference>
<proteinExistence type="predicted"/>
<keyword evidence="2" id="KW-1185">Reference proteome</keyword>
<evidence type="ECO:0000313" key="2">
    <source>
        <dbReference type="Proteomes" id="UP000827872"/>
    </source>
</evidence>
<organism evidence="1 2">
    <name type="scientific">Sphaerodactylus townsendi</name>
    <dbReference type="NCBI Taxonomy" id="933632"/>
    <lineage>
        <taxon>Eukaryota</taxon>
        <taxon>Metazoa</taxon>
        <taxon>Chordata</taxon>
        <taxon>Craniata</taxon>
        <taxon>Vertebrata</taxon>
        <taxon>Euteleostomi</taxon>
        <taxon>Lepidosauria</taxon>
        <taxon>Squamata</taxon>
        <taxon>Bifurcata</taxon>
        <taxon>Gekkota</taxon>
        <taxon>Sphaerodactylidae</taxon>
        <taxon>Sphaerodactylus</taxon>
    </lineage>
</organism>
<accession>A0ACB8EJ44</accession>
<reference evidence="1" key="1">
    <citation type="submission" date="2021-08" db="EMBL/GenBank/DDBJ databases">
        <title>The first chromosome-level gecko genome reveals the dynamic sex chromosomes of Neotropical dwarf geckos (Sphaerodactylidae: Sphaerodactylus).</title>
        <authorList>
            <person name="Pinto B.J."/>
            <person name="Keating S.E."/>
            <person name="Gamble T."/>
        </authorList>
    </citation>
    <scope>NUCLEOTIDE SEQUENCE</scope>
    <source>
        <strain evidence="1">TG3544</strain>
    </source>
</reference>
<dbReference type="Proteomes" id="UP000827872">
    <property type="component" value="Linkage Group LG03"/>
</dbReference>
<comment type="caution">
    <text evidence="1">The sequence shown here is derived from an EMBL/GenBank/DDBJ whole genome shotgun (WGS) entry which is preliminary data.</text>
</comment>